<proteinExistence type="predicted"/>
<dbReference type="EMBL" id="JADBJN010000004">
    <property type="protein sequence ID" value="KAG5667691.1"/>
    <property type="molecule type" value="Genomic_DNA"/>
</dbReference>
<keyword evidence="3" id="KW-1003">Cell membrane</keyword>
<feature type="transmembrane region" description="Helical" evidence="8">
    <location>
        <begin position="394"/>
        <end position="415"/>
    </location>
</feature>
<reference evidence="10" key="1">
    <citation type="submission" date="2021-03" db="EMBL/GenBank/DDBJ databases">
        <title>Chromosome level genome of the anhydrobiotic midge Polypedilum vanderplanki.</title>
        <authorList>
            <person name="Yoshida Y."/>
            <person name="Kikawada T."/>
            <person name="Gusev O."/>
        </authorList>
    </citation>
    <scope>NUCLEOTIDE SEQUENCE</scope>
    <source>
        <strain evidence="10">NIAS01</strain>
        <tissue evidence="10">Whole body or cell culture</tissue>
    </source>
</reference>
<feature type="transmembrane region" description="Helical" evidence="8">
    <location>
        <begin position="259"/>
        <end position="278"/>
    </location>
</feature>
<evidence type="ECO:0000256" key="2">
    <source>
        <dbReference type="ARBA" id="ARBA00022448"/>
    </source>
</evidence>
<dbReference type="InterPro" id="IPR005829">
    <property type="entry name" value="Sugar_transporter_CS"/>
</dbReference>
<dbReference type="PROSITE" id="PS50850">
    <property type="entry name" value="MFS"/>
    <property type="match status" value="1"/>
</dbReference>
<sequence length="457" mass="50911">MIFNIFKSESSTKNQYVATIAINIITLAHGCAIAWVSPTSSYLKSNETHLTDGPITATQSSWIGSLISIGALINTFCYGKIADILGKKISLIILLVPNVIFWLLIYFSTNVIHIYIARAIAGLTGGGLLRILPLFTGEIAESHVRGKLGAYFPLAMYGGMLLIFILGTYLDFFTIPLVMLPFSIIFFFCMIFLPETPQYYLKKGENLKALESLKFYRSCSRDNEGKVKNELESLRNAVNNVNIEKIEVKDFVEKSTLRGLSMSFFLTFIASFSGNFAIMTYTADIFESSGSSLKPNESAMIVAFIQFIGIYVASICVDKFGRKILMSISCGGSSLFLCLMATYAYLNDTMEIPNDLKWLPIFAVSCAIFLNAIGVASLPFMIITELVPHKIREFSVMIFMALLTLFGFCNLKVFPILTEIIELHGCIWIYSGICLFGTFITIFVMPETKGKNLFQNK</sequence>
<feature type="transmembrane region" description="Helical" evidence="8">
    <location>
        <begin position="172"/>
        <end position="193"/>
    </location>
</feature>
<gene>
    <name evidence="10" type="ORF">PVAND_015663</name>
</gene>
<keyword evidence="6 8" id="KW-1133">Transmembrane helix</keyword>
<feature type="transmembrane region" description="Helical" evidence="8">
    <location>
        <begin position="358"/>
        <end position="382"/>
    </location>
</feature>
<dbReference type="PANTHER" id="PTHR48021:SF33">
    <property type="entry name" value="AT22075P-RELATED"/>
    <property type="match status" value="1"/>
</dbReference>
<dbReference type="PANTHER" id="PTHR48021">
    <property type="match status" value="1"/>
</dbReference>
<dbReference type="InterPro" id="IPR050549">
    <property type="entry name" value="MFS_Trehalose_Transporter"/>
</dbReference>
<evidence type="ECO:0000259" key="9">
    <source>
        <dbReference type="PROSITE" id="PS50850"/>
    </source>
</evidence>
<protein>
    <recommendedName>
        <fullName evidence="9">Major facilitator superfamily (MFS) profile domain-containing protein</fullName>
    </recommendedName>
</protein>
<feature type="transmembrane region" description="Helical" evidence="8">
    <location>
        <begin position="57"/>
        <end position="77"/>
    </location>
</feature>
<comment type="caution">
    <text evidence="10">The sequence shown here is derived from an EMBL/GenBank/DDBJ whole genome shotgun (WGS) entry which is preliminary data.</text>
</comment>
<evidence type="ECO:0000256" key="7">
    <source>
        <dbReference type="ARBA" id="ARBA00023136"/>
    </source>
</evidence>
<dbReference type="PROSITE" id="PS00216">
    <property type="entry name" value="SUGAR_TRANSPORT_1"/>
    <property type="match status" value="1"/>
</dbReference>
<evidence type="ECO:0000256" key="1">
    <source>
        <dbReference type="ARBA" id="ARBA00004651"/>
    </source>
</evidence>
<dbReference type="SUPFAM" id="SSF103473">
    <property type="entry name" value="MFS general substrate transporter"/>
    <property type="match status" value="1"/>
</dbReference>
<evidence type="ECO:0000256" key="4">
    <source>
        <dbReference type="ARBA" id="ARBA00022597"/>
    </source>
</evidence>
<name>A0A9J6BDU2_POLVA</name>
<organism evidence="10 11">
    <name type="scientific">Polypedilum vanderplanki</name>
    <name type="common">Sleeping chironomid midge</name>
    <dbReference type="NCBI Taxonomy" id="319348"/>
    <lineage>
        <taxon>Eukaryota</taxon>
        <taxon>Metazoa</taxon>
        <taxon>Ecdysozoa</taxon>
        <taxon>Arthropoda</taxon>
        <taxon>Hexapoda</taxon>
        <taxon>Insecta</taxon>
        <taxon>Pterygota</taxon>
        <taxon>Neoptera</taxon>
        <taxon>Endopterygota</taxon>
        <taxon>Diptera</taxon>
        <taxon>Nematocera</taxon>
        <taxon>Chironomoidea</taxon>
        <taxon>Chironomidae</taxon>
        <taxon>Chironominae</taxon>
        <taxon>Polypedilum</taxon>
        <taxon>Polypedilum</taxon>
    </lineage>
</organism>
<feature type="transmembrane region" description="Helical" evidence="8">
    <location>
        <begin position="324"/>
        <end position="346"/>
    </location>
</feature>
<evidence type="ECO:0000256" key="5">
    <source>
        <dbReference type="ARBA" id="ARBA00022692"/>
    </source>
</evidence>
<keyword evidence="5 8" id="KW-0812">Transmembrane</keyword>
<dbReference type="Gene3D" id="1.20.1250.20">
    <property type="entry name" value="MFS general substrate transporter like domains"/>
    <property type="match status" value="1"/>
</dbReference>
<dbReference type="Pfam" id="PF00083">
    <property type="entry name" value="Sugar_tr"/>
    <property type="match status" value="1"/>
</dbReference>
<feature type="transmembrane region" description="Helical" evidence="8">
    <location>
        <begin position="115"/>
        <end position="136"/>
    </location>
</feature>
<evidence type="ECO:0000313" key="10">
    <source>
        <dbReference type="EMBL" id="KAG5667691.1"/>
    </source>
</evidence>
<feature type="transmembrane region" description="Helical" evidence="8">
    <location>
        <begin position="16"/>
        <end position="37"/>
    </location>
</feature>
<dbReference type="InterPro" id="IPR036259">
    <property type="entry name" value="MFS_trans_sf"/>
</dbReference>
<keyword evidence="11" id="KW-1185">Reference proteome</keyword>
<feature type="domain" description="Major facilitator superfamily (MFS) profile" evidence="9">
    <location>
        <begin position="18"/>
        <end position="449"/>
    </location>
</feature>
<feature type="transmembrane region" description="Helical" evidence="8">
    <location>
        <begin position="148"/>
        <end position="166"/>
    </location>
</feature>
<evidence type="ECO:0000256" key="6">
    <source>
        <dbReference type="ARBA" id="ARBA00022989"/>
    </source>
</evidence>
<evidence type="ECO:0000256" key="3">
    <source>
        <dbReference type="ARBA" id="ARBA00022475"/>
    </source>
</evidence>
<dbReference type="InterPro" id="IPR020846">
    <property type="entry name" value="MFS_dom"/>
</dbReference>
<keyword evidence="7 8" id="KW-0472">Membrane</keyword>
<dbReference type="FunFam" id="1.20.1250.20:FF:000218">
    <property type="entry name" value="facilitated trehalose transporter Tret1"/>
    <property type="match status" value="1"/>
</dbReference>
<dbReference type="GO" id="GO:0005886">
    <property type="term" value="C:plasma membrane"/>
    <property type="evidence" value="ECO:0007669"/>
    <property type="project" value="UniProtKB-SubCell"/>
</dbReference>
<comment type="subcellular location">
    <subcellularLocation>
        <location evidence="1">Cell membrane</location>
        <topology evidence="1">Multi-pass membrane protein</topology>
    </subcellularLocation>
</comment>
<feature type="transmembrane region" description="Helical" evidence="8">
    <location>
        <begin position="298"/>
        <end position="317"/>
    </location>
</feature>
<dbReference type="InterPro" id="IPR005828">
    <property type="entry name" value="MFS_sugar_transport-like"/>
</dbReference>
<keyword evidence="4" id="KW-0762">Sugar transport</keyword>
<evidence type="ECO:0000313" key="11">
    <source>
        <dbReference type="Proteomes" id="UP001107558"/>
    </source>
</evidence>
<dbReference type="GO" id="GO:0022857">
    <property type="term" value="F:transmembrane transporter activity"/>
    <property type="evidence" value="ECO:0007669"/>
    <property type="project" value="InterPro"/>
</dbReference>
<feature type="transmembrane region" description="Helical" evidence="8">
    <location>
        <begin position="89"/>
        <end position="109"/>
    </location>
</feature>
<feature type="transmembrane region" description="Helical" evidence="8">
    <location>
        <begin position="427"/>
        <end position="445"/>
    </location>
</feature>
<dbReference type="PROSITE" id="PS00217">
    <property type="entry name" value="SUGAR_TRANSPORT_2"/>
    <property type="match status" value="1"/>
</dbReference>
<dbReference type="OrthoDB" id="6612291at2759"/>
<accession>A0A9J6BDU2</accession>
<keyword evidence="2" id="KW-0813">Transport</keyword>
<evidence type="ECO:0000256" key="8">
    <source>
        <dbReference type="SAM" id="Phobius"/>
    </source>
</evidence>
<dbReference type="Proteomes" id="UP001107558">
    <property type="component" value="Chromosome 4"/>
</dbReference>
<dbReference type="AlphaFoldDB" id="A0A9J6BDU2"/>